<dbReference type="GO" id="GO:0031640">
    <property type="term" value="P:killing of cells of another organism"/>
    <property type="evidence" value="ECO:0007669"/>
    <property type="project" value="UniProtKB-KW"/>
</dbReference>
<evidence type="ECO:0000256" key="4">
    <source>
        <dbReference type="ARBA" id="ARBA00012732"/>
    </source>
</evidence>
<organism evidence="13 14">
    <name type="scientific">Streptomyces xanthii</name>
    <dbReference type="NCBI Taxonomy" id="2768069"/>
    <lineage>
        <taxon>Bacteria</taxon>
        <taxon>Bacillati</taxon>
        <taxon>Actinomycetota</taxon>
        <taxon>Actinomycetes</taxon>
        <taxon>Kitasatosporales</taxon>
        <taxon>Streptomycetaceae</taxon>
        <taxon>Streptomyces</taxon>
    </lineage>
</organism>
<comment type="similarity">
    <text evidence="3">Belongs to the glycosyl hydrolase 25 family.</text>
</comment>
<keyword evidence="7" id="KW-0081">Bacteriolytic enzyme</keyword>
<evidence type="ECO:0000256" key="3">
    <source>
        <dbReference type="ARBA" id="ARBA00010646"/>
    </source>
</evidence>
<gene>
    <name evidence="13" type="ORF">IAG42_27575</name>
</gene>
<keyword evidence="8" id="KW-0378">Hydrolase</keyword>
<dbReference type="PROSITE" id="PS51904">
    <property type="entry name" value="GLYCOSYL_HYDROL_F25_2"/>
    <property type="match status" value="1"/>
</dbReference>
<keyword evidence="10" id="KW-0326">Glycosidase</keyword>
<dbReference type="InterPro" id="IPR018077">
    <property type="entry name" value="Glyco_hydro_fam25_subgr"/>
</dbReference>
<dbReference type="EMBL" id="CP061281">
    <property type="protein sequence ID" value="QNS06976.1"/>
    <property type="molecule type" value="Genomic_DNA"/>
</dbReference>
<dbReference type="FunFam" id="3.20.20.80:FF:000060">
    <property type="entry name" value="Lysozyme M1"/>
    <property type="match status" value="1"/>
</dbReference>
<name>A0A7H1BE21_9ACTN</name>
<keyword evidence="6" id="KW-0929">Antimicrobial</keyword>
<dbReference type="InterPro" id="IPR006311">
    <property type="entry name" value="TAT_signal"/>
</dbReference>
<evidence type="ECO:0000256" key="9">
    <source>
        <dbReference type="ARBA" id="ARBA00023157"/>
    </source>
</evidence>
<dbReference type="GO" id="GO:0016998">
    <property type="term" value="P:cell wall macromolecule catabolic process"/>
    <property type="evidence" value="ECO:0007669"/>
    <property type="project" value="InterPro"/>
</dbReference>
<proteinExistence type="inferred from homology"/>
<dbReference type="GO" id="GO:0016052">
    <property type="term" value="P:carbohydrate catabolic process"/>
    <property type="evidence" value="ECO:0007669"/>
    <property type="project" value="TreeGrafter"/>
</dbReference>
<evidence type="ECO:0000256" key="10">
    <source>
        <dbReference type="ARBA" id="ARBA00023295"/>
    </source>
</evidence>
<accession>A0A7H1BE21</accession>
<dbReference type="SMART" id="SM00641">
    <property type="entry name" value="Glyco_25"/>
    <property type="match status" value="1"/>
</dbReference>
<reference evidence="13 14" key="1">
    <citation type="submission" date="2020-09" db="EMBL/GenBank/DDBJ databases">
        <title>A novel species.</title>
        <authorList>
            <person name="Gao J."/>
        </authorList>
    </citation>
    <scope>NUCLEOTIDE SEQUENCE [LARGE SCALE GENOMIC DNA]</scope>
    <source>
        <strain evidence="13 14">CRXT-Y-14</strain>
    </source>
</reference>
<keyword evidence="5" id="KW-0964">Secreted</keyword>
<keyword evidence="9" id="KW-1015">Disulfide bond</keyword>
<dbReference type="InterPro" id="IPR017853">
    <property type="entry name" value="GH"/>
</dbReference>
<dbReference type="InterPro" id="IPR002053">
    <property type="entry name" value="Glyco_hydro_25"/>
</dbReference>
<dbReference type="PANTHER" id="PTHR34135:SF2">
    <property type="entry name" value="LYSOZYME"/>
    <property type="match status" value="1"/>
</dbReference>
<evidence type="ECO:0000313" key="13">
    <source>
        <dbReference type="EMBL" id="QNS06976.1"/>
    </source>
</evidence>
<evidence type="ECO:0000256" key="5">
    <source>
        <dbReference type="ARBA" id="ARBA00022525"/>
    </source>
</evidence>
<dbReference type="GO" id="GO:0005576">
    <property type="term" value="C:extracellular region"/>
    <property type="evidence" value="ECO:0007669"/>
    <property type="project" value="UniProtKB-SubCell"/>
</dbReference>
<dbReference type="Pfam" id="PF01183">
    <property type="entry name" value="Glyco_hydro_25"/>
    <property type="match status" value="1"/>
</dbReference>
<keyword evidence="12" id="KW-0732">Signal</keyword>
<sequence>MARDHTPSRRRARVAAAASAAVLTLAGSALAELPAQAAGKPKGHDVSSHQKNVNWDRARSKGARFVYVKATESTNYRNPYFAQQYNGARDRGIIRGAYHFALPDRSSGRTQAAYFVRNGGGWTRDGRTLPPALDIEYNPYSAKKKCYGMSRAKLVSWIDSFSDEVLRRTGRRPVIYTNYTWWKKCTGNSGAFAGNHALWLAHYARTAGPLPRGWSYWTFWQYANKGGLPGDQNLFNGSQAQLERFARG</sequence>
<comment type="subcellular location">
    <subcellularLocation>
        <location evidence="2">Secreted</location>
    </subcellularLocation>
</comment>
<evidence type="ECO:0000256" key="6">
    <source>
        <dbReference type="ARBA" id="ARBA00022529"/>
    </source>
</evidence>
<comment type="function">
    <text evidence="11">This enzyme has both lysozyme (acetylmuramidase) and diacetylmuramidase activities.</text>
</comment>
<dbReference type="EC" id="3.2.1.17" evidence="4"/>
<dbReference type="PROSITE" id="PS51318">
    <property type="entry name" value="TAT"/>
    <property type="match status" value="1"/>
</dbReference>
<protein>
    <recommendedName>
        <fullName evidence="4">lysozyme</fullName>
        <ecNumber evidence="4">3.2.1.17</ecNumber>
    </recommendedName>
</protein>
<dbReference type="GO" id="GO:0003796">
    <property type="term" value="F:lysozyme activity"/>
    <property type="evidence" value="ECO:0007669"/>
    <property type="project" value="UniProtKB-EC"/>
</dbReference>
<evidence type="ECO:0000256" key="12">
    <source>
        <dbReference type="SAM" id="SignalP"/>
    </source>
</evidence>
<evidence type="ECO:0000256" key="1">
    <source>
        <dbReference type="ARBA" id="ARBA00000632"/>
    </source>
</evidence>
<dbReference type="Gene3D" id="3.20.20.80">
    <property type="entry name" value="Glycosidases"/>
    <property type="match status" value="1"/>
</dbReference>
<evidence type="ECO:0000256" key="11">
    <source>
        <dbReference type="ARBA" id="ARBA00055588"/>
    </source>
</evidence>
<keyword evidence="14" id="KW-1185">Reference proteome</keyword>
<evidence type="ECO:0000313" key="14">
    <source>
        <dbReference type="Proteomes" id="UP000516428"/>
    </source>
</evidence>
<dbReference type="AlphaFoldDB" id="A0A7H1BE21"/>
<dbReference type="CDD" id="cd06412">
    <property type="entry name" value="GH25_CH-type"/>
    <property type="match status" value="1"/>
</dbReference>
<evidence type="ECO:0000256" key="8">
    <source>
        <dbReference type="ARBA" id="ARBA00022801"/>
    </source>
</evidence>
<dbReference type="GO" id="GO:0042742">
    <property type="term" value="P:defense response to bacterium"/>
    <property type="evidence" value="ECO:0007669"/>
    <property type="project" value="UniProtKB-KW"/>
</dbReference>
<feature type="signal peptide" evidence="12">
    <location>
        <begin position="1"/>
        <end position="31"/>
    </location>
</feature>
<dbReference type="RefSeq" id="WP_188339652.1">
    <property type="nucleotide sequence ID" value="NZ_CP061281.1"/>
</dbReference>
<evidence type="ECO:0000256" key="2">
    <source>
        <dbReference type="ARBA" id="ARBA00004613"/>
    </source>
</evidence>
<dbReference type="Proteomes" id="UP000516428">
    <property type="component" value="Chromosome"/>
</dbReference>
<dbReference type="KEGG" id="sxn:IAG42_27575"/>
<dbReference type="PANTHER" id="PTHR34135">
    <property type="entry name" value="LYSOZYME"/>
    <property type="match status" value="1"/>
</dbReference>
<feature type="chain" id="PRO_5039368613" description="lysozyme" evidence="12">
    <location>
        <begin position="32"/>
        <end position="248"/>
    </location>
</feature>
<dbReference type="SUPFAM" id="SSF51445">
    <property type="entry name" value="(Trans)glycosidases"/>
    <property type="match status" value="1"/>
</dbReference>
<dbReference type="GO" id="GO:0009253">
    <property type="term" value="P:peptidoglycan catabolic process"/>
    <property type="evidence" value="ECO:0007669"/>
    <property type="project" value="InterPro"/>
</dbReference>
<evidence type="ECO:0000256" key="7">
    <source>
        <dbReference type="ARBA" id="ARBA00022638"/>
    </source>
</evidence>
<comment type="catalytic activity">
    <reaction evidence="1">
        <text>Hydrolysis of (1-&gt;4)-beta-linkages between N-acetylmuramic acid and N-acetyl-D-glucosamine residues in a peptidoglycan and between N-acetyl-D-glucosamine residues in chitodextrins.</text>
        <dbReference type="EC" id="3.2.1.17"/>
    </reaction>
</comment>